<evidence type="ECO:0000256" key="2">
    <source>
        <dbReference type="SAM" id="SignalP"/>
    </source>
</evidence>
<keyword evidence="2" id="KW-0732">Signal</keyword>
<dbReference type="PROSITE" id="PS51257">
    <property type="entry name" value="PROKAR_LIPOPROTEIN"/>
    <property type="match status" value="1"/>
</dbReference>
<reference evidence="4" key="1">
    <citation type="submission" date="2023-08" db="EMBL/GenBank/DDBJ databases">
        <authorList>
            <person name="Messyasz A."/>
            <person name="Mannisto M.K."/>
            <person name="Kerkhof L.J."/>
            <person name="Haggblom M."/>
        </authorList>
    </citation>
    <scope>NUCLEOTIDE SEQUENCE</scope>
    <source>
        <strain evidence="4">M8UP39</strain>
        <plasmid evidence="4">unnamed</plasmid>
    </source>
</reference>
<feature type="signal peptide" evidence="2">
    <location>
        <begin position="1"/>
        <end position="18"/>
    </location>
</feature>
<organism evidence="4">
    <name type="scientific">Tunturiibacter gelidiferens</name>
    <dbReference type="NCBI Taxonomy" id="3069689"/>
    <lineage>
        <taxon>Bacteria</taxon>
        <taxon>Pseudomonadati</taxon>
        <taxon>Acidobacteriota</taxon>
        <taxon>Terriglobia</taxon>
        <taxon>Terriglobales</taxon>
        <taxon>Acidobacteriaceae</taxon>
        <taxon>Tunturiibacter</taxon>
    </lineage>
</organism>
<feature type="chain" id="PRO_5043392159" evidence="2">
    <location>
        <begin position="19"/>
        <end position="139"/>
    </location>
</feature>
<evidence type="ECO:0000256" key="1">
    <source>
        <dbReference type="SAM" id="MobiDB-lite"/>
    </source>
</evidence>
<sequence length="139" mass="14083">MMKIFSLVFPGLLMVVLAGCNTKSSPVESQSAKSTPGGGAVSAATDATVNSDVKAKLAADETVGPMALDAQTQNKVVTLTGTVDSQATKDKAMMVARQVNGVSSVVDQMTVGPAGCCNHKAHPMPGHGDGMGMQPSPSH</sequence>
<dbReference type="AlphaFoldDB" id="A0AAU7YUC7"/>
<accession>A0AAU7YUC7</accession>
<dbReference type="PANTHER" id="PTHR34606">
    <property type="entry name" value="BON DOMAIN-CONTAINING PROTEIN"/>
    <property type="match status" value="1"/>
</dbReference>
<evidence type="ECO:0000259" key="3">
    <source>
        <dbReference type="PROSITE" id="PS50914"/>
    </source>
</evidence>
<evidence type="ECO:0000313" key="4">
    <source>
        <dbReference type="EMBL" id="XCB20255.1"/>
    </source>
</evidence>
<reference evidence="4" key="2">
    <citation type="journal article" date="2024" name="Environ. Microbiol.">
        <title>Genome analysis and description of Tunturibacter gen. nov. expands the diversity of Terriglobia in tundra soils.</title>
        <authorList>
            <person name="Messyasz A."/>
            <person name="Mannisto M.K."/>
            <person name="Kerkhof L.J."/>
            <person name="Haggblom M.M."/>
        </authorList>
    </citation>
    <scope>NUCLEOTIDE SEQUENCE</scope>
    <source>
        <strain evidence="4">M8UP39</strain>
    </source>
</reference>
<feature type="domain" description="BON" evidence="3">
    <location>
        <begin position="45"/>
        <end position="113"/>
    </location>
</feature>
<dbReference type="EMBL" id="CP132937">
    <property type="protein sequence ID" value="XCB20255.1"/>
    <property type="molecule type" value="Genomic_DNA"/>
</dbReference>
<dbReference type="SMART" id="SM00749">
    <property type="entry name" value="BON"/>
    <property type="match status" value="1"/>
</dbReference>
<protein>
    <submittedName>
        <fullName evidence="4">BON domain-containing protein</fullName>
    </submittedName>
</protein>
<gene>
    <name evidence="4" type="ORF">RBB81_00075</name>
</gene>
<dbReference type="InterPro" id="IPR014004">
    <property type="entry name" value="Transpt-assoc_nodulatn_dom_bac"/>
</dbReference>
<feature type="region of interest" description="Disordered" evidence="1">
    <location>
        <begin position="25"/>
        <end position="44"/>
    </location>
</feature>
<dbReference type="Pfam" id="PF04972">
    <property type="entry name" value="BON"/>
    <property type="match status" value="1"/>
</dbReference>
<dbReference type="RefSeq" id="WP_353070703.1">
    <property type="nucleotide sequence ID" value="NZ_CP132937.1"/>
</dbReference>
<dbReference type="PROSITE" id="PS50914">
    <property type="entry name" value="BON"/>
    <property type="match status" value="1"/>
</dbReference>
<dbReference type="PANTHER" id="PTHR34606:SF15">
    <property type="entry name" value="BON DOMAIN-CONTAINING PROTEIN"/>
    <property type="match status" value="1"/>
</dbReference>
<name>A0AAU7YUC7_9BACT</name>
<geneLocation type="plasmid" evidence="4">
    <name>unnamed</name>
</geneLocation>
<dbReference type="InterPro" id="IPR051686">
    <property type="entry name" value="Lipoprotein_DolP"/>
</dbReference>
<feature type="compositionally biased region" description="Polar residues" evidence="1">
    <location>
        <begin position="25"/>
        <end position="34"/>
    </location>
</feature>
<dbReference type="Gene3D" id="3.30.1340.30">
    <property type="match status" value="1"/>
</dbReference>
<keyword evidence="4" id="KW-0614">Plasmid</keyword>
<dbReference type="InterPro" id="IPR007055">
    <property type="entry name" value="BON_dom"/>
</dbReference>
<dbReference type="KEGG" id="tgi:RBB81_00075"/>
<proteinExistence type="predicted"/>